<proteinExistence type="predicted"/>
<dbReference type="PANTHER" id="PTHR42730">
    <property type="entry name" value="2-OXOGLUTARATE SYNTHASE SUBUNIT KORC"/>
    <property type="match status" value="1"/>
</dbReference>
<evidence type="ECO:0000259" key="2">
    <source>
        <dbReference type="Pfam" id="PF01558"/>
    </source>
</evidence>
<evidence type="ECO:0000256" key="1">
    <source>
        <dbReference type="ARBA" id="ARBA00023002"/>
    </source>
</evidence>
<evidence type="ECO:0000313" key="3">
    <source>
        <dbReference type="EMBL" id="OGG55780.1"/>
    </source>
</evidence>
<dbReference type="SUPFAM" id="SSF53323">
    <property type="entry name" value="Pyruvate-ferredoxin oxidoreductase, PFOR, domain III"/>
    <property type="match status" value="1"/>
</dbReference>
<dbReference type="InterPro" id="IPR002869">
    <property type="entry name" value="Pyrv_flavodox_OxRed_cen"/>
</dbReference>
<dbReference type="EMBL" id="MFKF01000060">
    <property type="protein sequence ID" value="OGG55780.1"/>
    <property type="molecule type" value="Genomic_DNA"/>
</dbReference>
<evidence type="ECO:0000313" key="4">
    <source>
        <dbReference type="Proteomes" id="UP000178606"/>
    </source>
</evidence>
<reference evidence="3 4" key="1">
    <citation type="journal article" date="2016" name="Nat. Commun.">
        <title>Thousands of microbial genomes shed light on interconnected biogeochemical processes in an aquifer system.</title>
        <authorList>
            <person name="Anantharaman K."/>
            <person name="Brown C.T."/>
            <person name="Hug L.A."/>
            <person name="Sharon I."/>
            <person name="Castelle C.J."/>
            <person name="Probst A.J."/>
            <person name="Thomas B.C."/>
            <person name="Singh A."/>
            <person name="Wilkins M.J."/>
            <person name="Karaoz U."/>
            <person name="Brodie E.L."/>
            <person name="Williams K.H."/>
            <person name="Hubbard S.S."/>
            <person name="Banfield J.F."/>
        </authorList>
    </citation>
    <scope>NUCLEOTIDE SEQUENCE [LARGE SCALE GENOMIC DNA]</scope>
    <source>
        <strain evidence="4">RIFCSPLOWO2_12_FULL_64_10</strain>
    </source>
</reference>
<organism evidence="3 4">
    <name type="scientific">Handelsmanbacteria sp. (strain RIFCSPLOWO2_12_FULL_64_10)</name>
    <dbReference type="NCBI Taxonomy" id="1817868"/>
    <lineage>
        <taxon>Bacteria</taxon>
        <taxon>Candidatus Handelsmaniibacteriota</taxon>
    </lineage>
</organism>
<dbReference type="Proteomes" id="UP000178606">
    <property type="component" value="Unassembled WGS sequence"/>
</dbReference>
<dbReference type="AlphaFoldDB" id="A0A1F6D374"/>
<feature type="domain" description="Pyruvate/ketoisovalerate oxidoreductase catalytic" evidence="2">
    <location>
        <begin position="12"/>
        <end position="170"/>
    </location>
</feature>
<dbReference type="Pfam" id="PF01558">
    <property type="entry name" value="POR"/>
    <property type="match status" value="1"/>
</dbReference>
<name>A0A1F6D374_HANXR</name>
<accession>A0A1F6D374</accession>
<gene>
    <name evidence="3" type="ORF">A3F84_04305</name>
</gene>
<dbReference type="PANTHER" id="PTHR42730:SF1">
    <property type="entry name" value="2-OXOGLUTARATE SYNTHASE SUBUNIT KORC"/>
    <property type="match status" value="1"/>
</dbReference>
<comment type="caution">
    <text evidence="3">The sequence shown here is derived from an EMBL/GenBank/DDBJ whole genome shotgun (WGS) entry which is preliminary data.</text>
</comment>
<keyword evidence="1" id="KW-0560">Oxidoreductase</keyword>
<protein>
    <recommendedName>
        <fullName evidence="2">Pyruvate/ketoisovalerate oxidoreductase catalytic domain-containing protein</fullName>
    </recommendedName>
</protein>
<dbReference type="Gene3D" id="3.40.920.10">
    <property type="entry name" value="Pyruvate-ferredoxin oxidoreductase, PFOR, domain III"/>
    <property type="match status" value="1"/>
</dbReference>
<dbReference type="GO" id="GO:0016903">
    <property type="term" value="F:oxidoreductase activity, acting on the aldehyde or oxo group of donors"/>
    <property type="evidence" value="ECO:0007669"/>
    <property type="project" value="InterPro"/>
</dbReference>
<dbReference type="InterPro" id="IPR052554">
    <property type="entry name" value="2-oxoglutarate_synth_KorC"/>
</dbReference>
<dbReference type="InterPro" id="IPR019752">
    <property type="entry name" value="Pyrv/ketoisovalerate_OxRed_cat"/>
</dbReference>
<sequence length="176" mass="18257">MTRTEVRFAGFGGQGIILAGYLVGKAAALYDGQHAVLTQAYGPEARGGACNADVVLSDGPVDYPEVTTPSILVVMSQEAVATFLPSLSEDGLAVFDSGLVDLPWKGRQQSVAASGIADGLGRRIVANVVMLGYFAATTGLVSRDALEQAIRTTVRPQTIDLNLRALEAGFSEGVAA</sequence>